<evidence type="ECO:0000313" key="1">
    <source>
        <dbReference type="EMBL" id="MBB4963539.1"/>
    </source>
</evidence>
<reference evidence="1 2" key="1">
    <citation type="submission" date="2020-08" db="EMBL/GenBank/DDBJ databases">
        <title>Sequencing the genomes of 1000 actinobacteria strains.</title>
        <authorList>
            <person name="Klenk H.-P."/>
        </authorList>
    </citation>
    <scope>NUCLEOTIDE SEQUENCE [LARGE SCALE GENOMIC DNA]</scope>
    <source>
        <strain evidence="1 2">DSM 45084</strain>
    </source>
</reference>
<dbReference type="EMBL" id="JACHJS010000001">
    <property type="protein sequence ID" value="MBB4963539.1"/>
    <property type="molecule type" value="Genomic_DNA"/>
</dbReference>
<name>A0A7W7SZ49_9PSEU</name>
<proteinExistence type="predicted"/>
<accession>A0A7W7SZ49</accession>
<gene>
    <name evidence="1" type="ORF">F4559_000898</name>
</gene>
<dbReference type="RefSeq" id="WP_184666301.1">
    <property type="nucleotide sequence ID" value="NZ_BAABAI010000017.1"/>
</dbReference>
<comment type="caution">
    <text evidence="1">The sequence shown here is derived from an EMBL/GenBank/DDBJ whole genome shotgun (WGS) entry which is preliminary data.</text>
</comment>
<organism evidence="1 2">
    <name type="scientific">Saccharothrix violaceirubra</name>
    <dbReference type="NCBI Taxonomy" id="413306"/>
    <lineage>
        <taxon>Bacteria</taxon>
        <taxon>Bacillati</taxon>
        <taxon>Actinomycetota</taxon>
        <taxon>Actinomycetes</taxon>
        <taxon>Pseudonocardiales</taxon>
        <taxon>Pseudonocardiaceae</taxon>
        <taxon>Saccharothrix</taxon>
    </lineage>
</organism>
<sequence length="71" mass="7434">MSTHIGYSTSSFARIEGDAPISCHIVGDEAHLTIGGGALDLVITKTALVDLTGHLVRARDELTADEQLTTA</sequence>
<dbReference type="Proteomes" id="UP000542674">
    <property type="component" value="Unassembled WGS sequence"/>
</dbReference>
<keyword evidence="2" id="KW-1185">Reference proteome</keyword>
<dbReference type="AlphaFoldDB" id="A0A7W7SZ49"/>
<evidence type="ECO:0000313" key="2">
    <source>
        <dbReference type="Proteomes" id="UP000542674"/>
    </source>
</evidence>
<protein>
    <submittedName>
        <fullName evidence="1">Uncharacterized protein</fullName>
    </submittedName>
</protein>